<dbReference type="EMBL" id="AMQM01002294">
    <property type="status" value="NOT_ANNOTATED_CDS"/>
    <property type="molecule type" value="Genomic_DNA"/>
</dbReference>
<proteinExistence type="predicted"/>
<keyword evidence="9" id="KW-1185">Reference proteome</keyword>
<evidence type="ECO:0000313" key="9">
    <source>
        <dbReference type="Proteomes" id="UP000015101"/>
    </source>
</evidence>
<dbReference type="HOGENOM" id="CLU_396023_0_0_1"/>
<organism evidence="8 9">
    <name type="scientific">Helobdella robusta</name>
    <name type="common">Californian leech</name>
    <dbReference type="NCBI Taxonomy" id="6412"/>
    <lineage>
        <taxon>Eukaryota</taxon>
        <taxon>Metazoa</taxon>
        <taxon>Spiralia</taxon>
        <taxon>Lophotrochozoa</taxon>
        <taxon>Annelida</taxon>
        <taxon>Clitellata</taxon>
        <taxon>Hirudinea</taxon>
        <taxon>Rhynchobdellida</taxon>
        <taxon>Glossiphoniidae</taxon>
        <taxon>Helobdella</taxon>
    </lineage>
</organism>
<dbReference type="PANTHER" id="PTHR44755:SF11">
    <property type="entry name" value="ATRIAL NATRIURETIC PEPTIDE RECEPTOR 3 ISOFORM X1"/>
    <property type="match status" value="1"/>
</dbReference>
<feature type="compositionally biased region" description="Polar residues" evidence="5">
    <location>
        <begin position="312"/>
        <end position="326"/>
    </location>
</feature>
<gene>
    <name evidence="8" type="primary">20201430</name>
    <name evidence="7" type="ORF">HELRODRAFT_166252</name>
</gene>
<dbReference type="AlphaFoldDB" id="T1EXY0"/>
<feature type="compositionally biased region" description="Low complexity" evidence="5">
    <location>
        <begin position="383"/>
        <end position="416"/>
    </location>
</feature>
<dbReference type="EnsemblMetazoa" id="HelroT166252">
    <property type="protein sequence ID" value="HelroP166252"/>
    <property type="gene ID" value="HelroG166252"/>
</dbReference>
<feature type="region of interest" description="Disordered" evidence="5">
    <location>
        <begin position="237"/>
        <end position="337"/>
    </location>
</feature>
<evidence type="ECO:0000259" key="6">
    <source>
        <dbReference type="Pfam" id="PF01094"/>
    </source>
</evidence>
<dbReference type="GO" id="GO:0038023">
    <property type="term" value="F:signaling receptor activity"/>
    <property type="evidence" value="ECO:0000318"/>
    <property type="project" value="GO_Central"/>
</dbReference>
<dbReference type="KEGG" id="hro:HELRODRAFT_166252"/>
<feature type="compositionally biased region" description="Low complexity" evidence="5">
    <location>
        <begin position="460"/>
        <end position="472"/>
    </location>
</feature>
<dbReference type="InterPro" id="IPR001828">
    <property type="entry name" value="ANF_lig-bd_rcpt"/>
</dbReference>
<feature type="region of interest" description="Disordered" evidence="5">
    <location>
        <begin position="380"/>
        <end position="477"/>
    </location>
</feature>
<dbReference type="PANTHER" id="PTHR44755">
    <property type="entry name" value="NATRIURETIC PEPTIDE RECEPTOR 3-RELATED"/>
    <property type="match status" value="1"/>
</dbReference>
<keyword evidence="2" id="KW-0812">Transmembrane</keyword>
<accession>T1EXY0</accession>
<feature type="compositionally biased region" description="Basic residues" evidence="5">
    <location>
        <begin position="421"/>
        <end position="430"/>
    </location>
</feature>
<dbReference type="RefSeq" id="XP_009031473.1">
    <property type="nucleotide sequence ID" value="XM_009033225.1"/>
</dbReference>
<reference evidence="9" key="1">
    <citation type="submission" date="2012-12" db="EMBL/GenBank/DDBJ databases">
        <authorList>
            <person name="Hellsten U."/>
            <person name="Grimwood J."/>
            <person name="Chapman J.A."/>
            <person name="Shapiro H."/>
            <person name="Aerts A."/>
            <person name="Otillar R.P."/>
            <person name="Terry A.Y."/>
            <person name="Boore J.L."/>
            <person name="Simakov O."/>
            <person name="Marletaz F."/>
            <person name="Cho S.-J."/>
            <person name="Edsinger-Gonzales E."/>
            <person name="Havlak P."/>
            <person name="Kuo D.-H."/>
            <person name="Larsson T."/>
            <person name="Lv J."/>
            <person name="Arendt D."/>
            <person name="Savage R."/>
            <person name="Osoegawa K."/>
            <person name="de Jong P."/>
            <person name="Lindberg D.R."/>
            <person name="Seaver E.C."/>
            <person name="Weisblat D.A."/>
            <person name="Putnam N.H."/>
            <person name="Grigoriev I.V."/>
            <person name="Rokhsar D.S."/>
        </authorList>
    </citation>
    <scope>NUCLEOTIDE SEQUENCE</scope>
</reference>
<feature type="compositionally biased region" description="Basic and acidic residues" evidence="5">
    <location>
        <begin position="246"/>
        <end position="259"/>
    </location>
</feature>
<dbReference type="Gene3D" id="3.40.50.2300">
    <property type="match status" value="1"/>
</dbReference>
<evidence type="ECO:0000256" key="1">
    <source>
        <dbReference type="ARBA" id="ARBA00004370"/>
    </source>
</evidence>
<reference evidence="7 9" key="2">
    <citation type="journal article" date="2013" name="Nature">
        <title>Insights into bilaterian evolution from three spiralian genomes.</title>
        <authorList>
            <person name="Simakov O."/>
            <person name="Marletaz F."/>
            <person name="Cho S.J."/>
            <person name="Edsinger-Gonzales E."/>
            <person name="Havlak P."/>
            <person name="Hellsten U."/>
            <person name="Kuo D.H."/>
            <person name="Larsson T."/>
            <person name="Lv J."/>
            <person name="Arendt D."/>
            <person name="Savage R."/>
            <person name="Osoegawa K."/>
            <person name="de Jong P."/>
            <person name="Grimwood J."/>
            <person name="Chapman J.A."/>
            <person name="Shapiro H."/>
            <person name="Aerts A."/>
            <person name="Otillar R.P."/>
            <person name="Terry A.Y."/>
            <person name="Boore J.L."/>
            <person name="Grigoriev I.V."/>
            <person name="Lindberg D.R."/>
            <person name="Seaver E.C."/>
            <person name="Weisblat D.A."/>
            <person name="Putnam N.H."/>
            <person name="Rokhsar D.S."/>
        </authorList>
    </citation>
    <scope>NUCLEOTIDE SEQUENCE</scope>
</reference>
<dbReference type="EMBL" id="AMQM01002296">
    <property type="status" value="NOT_ANNOTATED_CDS"/>
    <property type="molecule type" value="Genomic_DNA"/>
</dbReference>
<feature type="compositionally biased region" description="Low complexity" evidence="5">
    <location>
        <begin position="431"/>
        <end position="451"/>
    </location>
</feature>
<dbReference type="SUPFAM" id="SSF53822">
    <property type="entry name" value="Periplasmic binding protein-like I"/>
    <property type="match status" value="1"/>
</dbReference>
<dbReference type="CTD" id="20201430"/>
<feature type="region of interest" description="Disordered" evidence="5">
    <location>
        <begin position="195"/>
        <end position="218"/>
    </location>
</feature>
<reference evidence="8" key="3">
    <citation type="submission" date="2015-06" db="UniProtKB">
        <authorList>
            <consortium name="EnsemblMetazoa"/>
        </authorList>
    </citation>
    <scope>IDENTIFICATION</scope>
</reference>
<dbReference type="Pfam" id="PF01094">
    <property type="entry name" value="ANF_receptor"/>
    <property type="match status" value="1"/>
</dbReference>
<dbReference type="InterPro" id="IPR028082">
    <property type="entry name" value="Peripla_BP_I"/>
</dbReference>
<name>T1EXY0_HELRO</name>
<sequence>MSKLYIILQSVSLLKSVIFKNFISKVHTSIDTDAMVDEKFMTIYRDIELKDNYTRVFLTPNITTTTTQHNNKDYYIFISAVVEQLIICNDTDNNISTQNVHNIKNNNITNSYNNHNYNNHNYKNHNYNSHNYKNHNYNSHSYYNHSAYFNNNNSNNNSNNSFNEISFSRTKEVTGFKEVCPNKAESFYCKLNDDSKNVLRSSDGNDDEDRDGGKDDDVILENVNNNYYGDGYYYNTLTGKKSINGPKDERSNKVGRDIWDSNNDNNNNDNNNDDDNNNNNNRLSMSHSKKTEADNSPDNKNNIHDNAISKAYPSSSNNDATSSVAHNSAAPKNEGNQKILNDYSARADQTYDDASVFKRPNVNLRAVDDNISKKAIHATPFKSSSSPSLLSSSSSSLLSSSASPSSSSSALFSQSSTHSEHSRRVKRSRNNLKSSSSSSSFSSQSTPSENSLLPSDKLPSRSSSEISPSKTSALEPSETLLAATTTTTAHTATTTTATKYIIKLIYADSKCSDRFAPIAAIDMYVNKSVQAFLGPTCEFALAPIARYAAFWNIPILSAGIGSAAKAFNDKQEVFRMLTRMTSSFRQLGKFLVESLRQEFGWKYMPILYEKYFDGVHSSLGSASDECVGCEREARNIKSRRKNNNSKKEDNRPQPCYFTMEAIFDELTTGGRSLYRAEVDSTNIYERVHNVSKRGRS</sequence>
<evidence type="ECO:0000256" key="3">
    <source>
        <dbReference type="ARBA" id="ARBA00022989"/>
    </source>
</evidence>
<dbReference type="InParanoid" id="T1EXY0"/>
<evidence type="ECO:0000313" key="7">
    <source>
        <dbReference type="EMBL" id="ESN90568.1"/>
    </source>
</evidence>
<feature type="domain" description="Receptor ligand binding region" evidence="6">
    <location>
        <begin position="502"/>
        <end position="611"/>
    </location>
</feature>
<dbReference type="EMBL" id="KB097753">
    <property type="protein sequence ID" value="ESN90568.1"/>
    <property type="molecule type" value="Genomic_DNA"/>
</dbReference>
<evidence type="ECO:0000313" key="8">
    <source>
        <dbReference type="EnsemblMetazoa" id="HelroP166252"/>
    </source>
</evidence>
<keyword evidence="3" id="KW-1133">Transmembrane helix</keyword>
<dbReference type="OrthoDB" id="302535at2759"/>
<dbReference type="InterPro" id="IPR052612">
    <property type="entry name" value="ANP_Clearance_Receptor"/>
</dbReference>
<dbReference type="GO" id="GO:0016020">
    <property type="term" value="C:membrane"/>
    <property type="evidence" value="ECO:0007669"/>
    <property type="project" value="UniProtKB-SubCell"/>
</dbReference>
<dbReference type="GO" id="GO:0007165">
    <property type="term" value="P:signal transduction"/>
    <property type="evidence" value="ECO:0000318"/>
    <property type="project" value="GO_Central"/>
</dbReference>
<dbReference type="GeneID" id="20201430"/>
<comment type="subcellular location">
    <subcellularLocation>
        <location evidence="1">Membrane</location>
    </subcellularLocation>
</comment>
<evidence type="ECO:0000256" key="4">
    <source>
        <dbReference type="ARBA" id="ARBA00023136"/>
    </source>
</evidence>
<dbReference type="Proteomes" id="UP000015101">
    <property type="component" value="Unassembled WGS sequence"/>
</dbReference>
<protein>
    <recommendedName>
        <fullName evidence="6">Receptor ligand binding region domain-containing protein</fullName>
    </recommendedName>
</protein>
<dbReference type="eggNOG" id="KOG1023">
    <property type="taxonomic scope" value="Eukaryota"/>
</dbReference>
<dbReference type="EMBL" id="AMQM01002295">
    <property type="status" value="NOT_ANNOTATED_CDS"/>
    <property type="molecule type" value="Genomic_DNA"/>
</dbReference>
<dbReference type="GO" id="GO:0017046">
    <property type="term" value="F:peptide hormone binding"/>
    <property type="evidence" value="ECO:0000318"/>
    <property type="project" value="GO_Central"/>
</dbReference>
<evidence type="ECO:0000256" key="5">
    <source>
        <dbReference type="SAM" id="MobiDB-lite"/>
    </source>
</evidence>
<keyword evidence="4" id="KW-0472">Membrane</keyword>
<evidence type="ECO:0000256" key="2">
    <source>
        <dbReference type="ARBA" id="ARBA00022692"/>
    </source>
</evidence>